<dbReference type="InterPro" id="IPR050334">
    <property type="entry name" value="Molybdenum_import_ModC"/>
</dbReference>
<evidence type="ECO:0000256" key="9">
    <source>
        <dbReference type="PROSITE-ProRule" id="PRU01213"/>
    </source>
</evidence>
<feature type="domain" description="Mop" evidence="11">
    <location>
        <begin position="292"/>
        <end position="358"/>
    </location>
</feature>
<evidence type="ECO:0000256" key="4">
    <source>
        <dbReference type="ARBA" id="ARBA00022519"/>
    </source>
</evidence>
<dbReference type="NCBIfam" id="TIGR02142">
    <property type="entry name" value="modC_ABC"/>
    <property type="match status" value="1"/>
</dbReference>
<dbReference type="PROSITE" id="PS50893">
    <property type="entry name" value="ABC_TRANSPORTER_2"/>
    <property type="match status" value="1"/>
</dbReference>
<evidence type="ECO:0000256" key="1">
    <source>
        <dbReference type="ARBA" id="ARBA00022448"/>
    </source>
</evidence>
<dbReference type="InterPro" id="IPR005116">
    <property type="entry name" value="Transp-assoc_OB_typ1"/>
</dbReference>
<keyword evidence="3 9" id="KW-0500">Molybdenum</keyword>
<evidence type="ECO:0000313" key="13">
    <source>
        <dbReference type="Proteomes" id="UP001597296"/>
    </source>
</evidence>
<evidence type="ECO:0000259" key="10">
    <source>
        <dbReference type="PROSITE" id="PS50893"/>
    </source>
</evidence>
<keyword evidence="6 12" id="KW-0067">ATP-binding</keyword>
<dbReference type="Gene3D" id="2.40.50.100">
    <property type="match status" value="1"/>
</dbReference>
<dbReference type="EMBL" id="JBHUIY010000047">
    <property type="protein sequence ID" value="MFD2235445.1"/>
    <property type="molecule type" value="Genomic_DNA"/>
</dbReference>
<dbReference type="SUPFAM" id="SSF52540">
    <property type="entry name" value="P-loop containing nucleoside triphosphate hydrolases"/>
    <property type="match status" value="1"/>
</dbReference>
<dbReference type="Pfam" id="PF03459">
    <property type="entry name" value="TOBE"/>
    <property type="match status" value="1"/>
</dbReference>
<dbReference type="InterPro" id="IPR004606">
    <property type="entry name" value="Mop_domain"/>
</dbReference>
<dbReference type="PANTHER" id="PTHR43514">
    <property type="entry name" value="ABC TRANSPORTER I FAMILY MEMBER 10"/>
    <property type="match status" value="1"/>
</dbReference>
<dbReference type="SUPFAM" id="SSF50331">
    <property type="entry name" value="MOP-like"/>
    <property type="match status" value="1"/>
</dbReference>
<gene>
    <name evidence="12" type="primary">modC</name>
    <name evidence="12" type="ORF">ACFSNB_16705</name>
</gene>
<keyword evidence="5" id="KW-0547">Nucleotide-binding</keyword>
<dbReference type="InterPro" id="IPR011868">
    <property type="entry name" value="ModC_ABC_ATP-bd"/>
</dbReference>
<keyword evidence="1" id="KW-0813">Transport</keyword>
<comment type="caution">
    <text evidence="12">The sequence shown here is derived from an EMBL/GenBank/DDBJ whole genome shotgun (WGS) entry which is preliminary data.</text>
</comment>
<keyword evidence="8" id="KW-0472">Membrane</keyword>
<dbReference type="SMART" id="SM00382">
    <property type="entry name" value="AAA"/>
    <property type="match status" value="1"/>
</dbReference>
<evidence type="ECO:0000259" key="11">
    <source>
        <dbReference type="PROSITE" id="PS51866"/>
    </source>
</evidence>
<dbReference type="GO" id="GO:0005524">
    <property type="term" value="F:ATP binding"/>
    <property type="evidence" value="ECO:0007669"/>
    <property type="project" value="UniProtKB-KW"/>
</dbReference>
<dbReference type="RefSeq" id="WP_377318639.1">
    <property type="nucleotide sequence ID" value="NZ_JBHUIY010000047.1"/>
</dbReference>
<dbReference type="Gene3D" id="3.40.50.300">
    <property type="entry name" value="P-loop containing nucleotide triphosphate hydrolases"/>
    <property type="match status" value="1"/>
</dbReference>
<evidence type="ECO:0000256" key="7">
    <source>
        <dbReference type="ARBA" id="ARBA00022967"/>
    </source>
</evidence>
<dbReference type="PROSITE" id="PS00211">
    <property type="entry name" value="ABC_TRANSPORTER_1"/>
    <property type="match status" value="1"/>
</dbReference>
<evidence type="ECO:0000313" key="12">
    <source>
        <dbReference type="EMBL" id="MFD2235445.1"/>
    </source>
</evidence>
<protein>
    <submittedName>
        <fullName evidence="12">Molybdenum ABC transporter ATP-binding protein</fullName>
    </submittedName>
</protein>
<dbReference type="InterPro" id="IPR027417">
    <property type="entry name" value="P-loop_NTPase"/>
</dbReference>
<evidence type="ECO:0000256" key="5">
    <source>
        <dbReference type="ARBA" id="ARBA00022741"/>
    </source>
</evidence>
<organism evidence="12 13">
    <name type="scientific">Phaeospirillum tilakii</name>
    <dbReference type="NCBI Taxonomy" id="741673"/>
    <lineage>
        <taxon>Bacteria</taxon>
        <taxon>Pseudomonadati</taxon>
        <taxon>Pseudomonadota</taxon>
        <taxon>Alphaproteobacteria</taxon>
        <taxon>Rhodospirillales</taxon>
        <taxon>Rhodospirillaceae</taxon>
        <taxon>Phaeospirillum</taxon>
    </lineage>
</organism>
<name>A0ABW5CDW0_9PROT</name>
<dbReference type="InterPro" id="IPR003593">
    <property type="entry name" value="AAA+_ATPase"/>
</dbReference>
<sequence length="372" mass="39383">MLEIDVRRRQGAFTLEMGFTAGSGVSALFGRSGSGKTSLVNMVAGLARPDRGRIVIDGRVLFDAAAGVDLPPEARRVGYVFQEHRLFPHLSVRQNLCFGRDMLPAAERTVSFDHVVAVLGIEPLLARRPSGLSGGEKQRVAIGRALLAAPRLLLMDEPLASLDGGRKNELLPFIAGLSRQFTIPILYVSHSMDEVLRLADTLVLVEDGRVAAIGPVEEVLSSPRHVGLTGQGDVGAVLAATLLDSDPRFGISRLGFAGGVLKVNLIDRPSGTPVRVRIHAHDIAIGRNPVGGLSVRNQLAATVRSVSAFDDTQVDVMLDCGGATLWSRITGEAQAELALAPGQQVTALIKTLTIARGDVADRPNRSSGALPG</sequence>
<evidence type="ECO:0000256" key="3">
    <source>
        <dbReference type="ARBA" id="ARBA00022505"/>
    </source>
</evidence>
<evidence type="ECO:0000256" key="2">
    <source>
        <dbReference type="ARBA" id="ARBA00022475"/>
    </source>
</evidence>
<accession>A0ABW5CDW0</accession>
<dbReference type="InterPro" id="IPR008995">
    <property type="entry name" value="Mo/tungstate-bd_C_term_dom"/>
</dbReference>
<keyword evidence="13" id="KW-1185">Reference proteome</keyword>
<dbReference type="PANTHER" id="PTHR43514:SF4">
    <property type="entry name" value="ABC TRANSPORTER I FAMILY MEMBER 10"/>
    <property type="match status" value="1"/>
</dbReference>
<dbReference type="PROSITE" id="PS51866">
    <property type="entry name" value="MOP"/>
    <property type="match status" value="1"/>
</dbReference>
<dbReference type="InterPro" id="IPR017871">
    <property type="entry name" value="ABC_transporter-like_CS"/>
</dbReference>
<feature type="domain" description="ABC transporter" evidence="10">
    <location>
        <begin position="1"/>
        <end position="232"/>
    </location>
</feature>
<dbReference type="InterPro" id="IPR003439">
    <property type="entry name" value="ABC_transporter-like_ATP-bd"/>
</dbReference>
<reference evidence="13" key="1">
    <citation type="journal article" date="2019" name="Int. J. Syst. Evol. Microbiol.">
        <title>The Global Catalogue of Microorganisms (GCM) 10K type strain sequencing project: providing services to taxonomists for standard genome sequencing and annotation.</title>
        <authorList>
            <consortium name="The Broad Institute Genomics Platform"/>
            <consortium name="The Broad Institute Genome Sequencing Center for Infectious Disease"/>
            <person name="Wu L."/>
            <person name="Ma J."/>
        </authorList>
    </citation>
    <scope>NUCLEOTIDE SEQUENCE [LARGE SCALE GENOMIC DNA]</scope>
    <source>
        <strain evidence="13">KCTC 15012</strain>
    </source>
</reference>
<keyword evidence="2" id="KW-1003">Cell membrane</keyword>
<evidence type="ECO:0000256" key="8">
    <source>
        <dbReference type="ARBA" id="ARBA00023136"/>
    </source>
</evidence>
<dbReference type="Pfam" id="PF00005">
    <property type="entry name" value="ABC_tran"/>
    <property type="match status" value="1"/>
</dbReference>
<keyword evidence="4" id="KW-0997">Cell inner membrane</keyword>
<keyword evidence="7" id="KW-1278">Translocase</keyword>
<evidence type="ECO:0000256" key="6">
    <source>
        <dbReference type="ARBA" id="ARBA00022840"/>
    </source>
</evidence>
<proteinExistence type="predicted"/>
<dbReference type="Proteomes" id="UP001597296">
    <property type="component" value="Unassembled WGS sequence"/>
</dbReference>